<evidence type="ECO:0000313" key="1">
    <source>
        <dbReference type="EMBL" id="CAB1445169.1"/>
    </source>
</evidence>
<evidence type="ECO:0008006" key="3">
    <source>
        <dbReference type="Google" id="ProtNLM"/>
    </source>
</evidence>
<keyword evidence="2" id="KW-1185">Reference proteome</keyword>
<dbReference type="Proteomes" id="UP001153269">
    <property type="component" value="Unassembled WGS sequence"/>
</dbReference>
<dbReference type="GO" id="GO:0030301">
    <property type="term" value="P:cholesterol transport"/>
    <property type="evidence" value="ECO:0007669"/>
    <property type="project" value="TreeGrafter"/>
</dbReference>
<accession>A0A9N7Z0D1</accession>
<dbReference type="EMBL" id="CADEAL010003557">
    <property type="protein sequence ID" value="CAB1445169.1"/>
    <property type="molecule type" value="Genomic_DNA"/>
</dbReference>
<dbReference type="GO" id="GO:0034362">
    <property type="term" value="C:low-density lipoprotein particle"/>
    <property type="evidence" value="ECO:0007669"/>
    <property type="project" value="TreeGrafter"/>
</dbReference>
<dbReference type="GO" id="GO:0042632">
    <property type="term" value="P:cholesterol homeostasis"/>
    <property type="evidence" value="ECO:0007669"/>
    <property type="project" value="TreeGrafter"/>
</dbReference>
<dbReference type="GO" id="GO:0120020">
    <property type="term" value="F:cholesterol transfer activity"/>
    <property type="evidence" value="ECO:0007669"/>
    <property type="project" value="TreeGrafter"/>
</dbReference>
<name>A0A9N7Z0D1_PLEPL</name>
<organism evidence="1 2">
    <name type="scientific">Pleuronectes platessa</name>
    <name type="common">European plaice</name>
    <dbReference type="NCBI Taxonomy" id="8262"/>
    <lineage>
        <taxon>Eukaryota</taxon>
        <taxon>Metazoa</taxon>
        <taxon>Chordata</taxon>
        <taxon>Craniata</taxon>
        <taxon>Vertebrata</taxon>
        <taxon>Euteleostomi</taxon>
        <taxon>Actinopterygii</taxon>
        <taxon>Neopterygii</taxon>
        <taxon>Teleostei</taxon>
        <taxon>Neoteleostei</taxon>
        <taxon>Acanthomorphata</taxon>
        <taxon>Carangaria</taxon>
        <taxon>Pleuronectiformes</taxon>
        <taxon>Pleuronectoidei</taxon>
        <taxon>Pleuronectidae</taxon>
        <taxon>Pleuronectes</taxon>
    </lineage>
</organism>
<dbReference type="PANTHER" id="PTHR13769">
    <property type="entry name" value="APOLIPOPROTEIN B"/>
    <property type="match status" value="1"/>
</dbReference>
<dbReference type="GO" id="GO:0050750">
    <property type="term" value="F:low-density lipoprotein particle receptor binding"/>
    <property type="evidence" value="ECO:0007669"/>
    <property type="project" value="TreeGrafter"/>
</dbReference>
<dbReference type="GO" id="GO:0006642">
    <property type="term" value="P:triglyceride mobilization"/>
    <property type="evidence" value="ECO:0007669"/>
    <property type="project" value="TreeGrafter"/>
</dbReference>
<sequence>MTGFNTEEISADSKVDAMFKAGPMYGKTISTQSFTIFPFRQEAKVDSTVQIDSTVINAQNTIAASLANGEFSIVSNTNAFENLLTHVGELSFKESKLSVKGDAIVLALGMKIRNQAEASADANEVVIRMETNADQTENRAYSLLTATLDVNGLAVNSDATLKLLENEAIHKAVLKMNKDGLTTSGTTTLQSPLSLENSFNAELDASRATLSINNKAAMSDVKVDNANTLVITLSSLDFTSKAEATASEFASYTHDILINMKPYTASANVNNNLRLLAANFINEAQLHAELYKMDLTGSLKAIYGEEEIKHIYQVMYADITANAKCSTTGKLFGTHMNQNTKLEVVGLAARLSNDARFNSQPIRFDHTIRCSVVPFDFNLDAVVNADGDINAYGKHSAQLYGKFLLKAQPLAFASSHDCRASITQELGNNVSLQTIIDNNMDTVLTPQEQKTSFRMKSKMNEHVFNQDMSVYNTPERTGIEVSGTILTNIINTDSTDNQEFTVSGFLKYDKNTDSHIIQIPLFNNLPAFLESMKGFIVYVAETLHDCINNEEIKAKLEALPHHSIQQHLNAFNEEYDIKALVVYVIDTVREMVQQFDLEKLKGSSIAFLLDIDAKYEIQAKLQTIMSEIKQKHKLFWNFSMENNERELAVLTSVEGEADVAFLTRPISIPEMDIPFVDFHTPAISDLDLYEQTGLKNILTTTEQKIDFNGKIVYQKSQVDPLVDMMGLIYIPSVGNLITQLSFKSDIINLNVNSGLYAEDDFVFRLGATTVSEFEVLKAKLDGTTSLTTKRGLKLANSLSLEHRHIEGTHDSSITVSTETFETGVSVATIAKISLPILNLEANQNLVADTKTKANAVSTLRVKADFNIPMIKAVGKAEVDHSLKLEGAFEYISMESSTRANMDGTVHEDVLLVGILDNEFNLYLNDDGLRSTSKIITDAKLNYGTDKLFGMDVNENLAVEASLSRVYAVLKYTSNNEADLFSFNTHGKHIAQATIDIAPGSSLIADIEIDISQPSSLGELTIFEKTVAEVTADKQKMSTNTKFISPLYRTNLAAEVEGNAPVFKITFKSSATSVIVFLEYDLDYVDITSAAFTDVNLRLALLKDGSSATISIPSTGLLGLVFHGRVPSQMNARFYGRYASEPGKDVELLTIRASIKDAEKMNLKLSLNMDAPSIMLRVLQEKLPAITSCLSNFAEKYQLFSHAAQLKNNIIFYTEEAHKIANHAPHMSQVSILFRNTVAQYQKTMQMFLDATIRFLRETRVQLPGSDRVTTVIEVLNNLNDKITSMLERTMHRVAVNAEYASDVMIGMVSKIQVTMPLRDVMAGAKILEQMRDRMKMMSNPILDLLKHPQNIDIVLEKLGDTLKDVVVKAQDFVDNSLTSDSLDSIAVYINALYEKYVTLMKTITEYATTSVNTESIKSMVDNFLDISISAVNQFKSTVTDYLQDAPAQYRMYVKVKGSRLSINL</sequence>
<gene>
    <name evidence="1" type="ORF">PLEPLA_LOCUS32900</name>
</gene>
<dbReference type="GO" id="GO:0042953">
    <property type="term" value="P:lipoprotein transport"/>
    <property type="evidence" value="ECO:0007669"/>
    <property type="project" value="TreeGrafter"/>
</dbReference>
<dbReference type="GO" id="GO:0034361">
    <property type="term" value="C:very-low-density lipoprotein particle"/>
    <property type="evidence" value="ECO:0007669"/>
    <property type="project" value="TreeGrafter"/>
</dbReference>
<protein>
    <recommendedName>
        <fullName evidence="3">Apolipoprotein B</fullName>
    </recommendedName>
</protein>
<proteinExistence type="predicted"/>
<dbReference type="PANTHER" id="PTHR13769:SF5">
    <property type="entry name" value="APOLIPOPROTEIN B-100-RELATED"/>
    <property type="match status" value="1"/>
</dbReference>
<comment type="caution">
    <text evidence="1">The sequence shown here is derived from an EMBL/GenBank/DDBJ whole genome shotgun (WGS) entry which is preliminary data.</text>
</comment>
<dbReference type="GO" id="GO:0034359">
    <property type="term" value="C:mature chylomicron"/>
    <property type="evidence" value="ECO:0007669"/>
    <property type="project" value="TreeGrafter"/>
</dbReference>
<reference evidence="1" key="1">
    <citation type="submission" date="2020-03" db="EMBL/GenBank/DDBJ databases">
        <authorList>
            <person name="Weist P."/>
        </authorList>
    </citation>
    <scope>NUCLEOTIDE SEQUENCE</scope>
</reference>
<dbReference type="InterPro" id="IPR052418">
    <property type="entry name" value="Apolipoprotein_B"/>
</dbReference>
<evidence type="ECO:0000313" key="2">
    <source>
        <dbReference type="Proteomes" id="UP001153269"/>
    </source>
</evidence>